<proteinExistence type="predicted"/>
<organism evidence="1">
    <name type="scientific">Thiolapillus brandeum</name>
    <dbReference type="NCBI Taxonomy" id="1076588"/>
    <lineage>
        <taxon>Bacteria</taxon>
        <taxon>Pseudomonadati</taxon>
        <taxon>Pseudomonadota</taxon>
        <taxon>Gammaproteobacteria</taxon>
        <taxon>Chromatiales</taxon>
        <taxon>Sedimenticolaceae</taxon>
        <taxon>Thiolapillus</taxon>
    </lineage>
</organism>
<comment type="caution">
    <text evidence="1">The sequence shown here is derived from an EMBL/GenBank/DDBJ whole genome shotgun (WGS) entry which is preliminary data.</text>
</comment>
<feature type="non-terminal residue" evidence="1">
    <location>
        <position position="117"/>
    </location>
</feature>
<evidence type="ECO:0000313" key="1">
    <source>
        <dbReference type="EMBL" id="HEC05446.1"/>
    </source>
</evidence>
<accession>A0A831RTK8</accession>
<reference evidence="1" key="1">
    <citation type="journal article" date="2020" name="mSystems">
        <title>Genome- and Community-Level Interaction Insights into Carbon Utilization and Element Cycling Functions of Hydrothermarchaeota in Hydrothermal Sediment.</title>
        <authorList>
            <person name="Zhou Z."/>
            <person name="Liu Y."/>
            <person name="Xu W."/>
            <person name="Pan J."/>
            <person name="Luo Z.H."/>
            <person name="Li M."/>
        </authorList>
    </citation>
    <scope>NUCLEOTIDE SEQUENCE [LARGE SCALE GENOMIC DNA]</scope>
    <source>
        <strain evidence="1">HyVt-458</strain>
    </source>
</reference>
<sequence length="117" mass="12796">MSHFPGGNYSASDSQQENKFCSIDFYSKTTALCPKFFSTSPGTLVYDISGGPYAGNPDGFESSICPRGKIMHKEAKGAPISYKTTMNGKNTSGTFSTASLLYYHFSRYFNTNIEVPV</sequence>
<gene>
    <name evidence="1" type="ORF">ENJ12_01210</name>
</gene>
<dbReference type="EMBL" id="DRLF01000046">
    <property type="protein sequence ID" value="HEC05446.1"/>
    <property type="molecule type" value="Genomic_DNA"/>
</dbReference>
<protein>
    <submittedName>
        <fullName evidence="1">Uncharacterized protein</fullName>
    </submittedName>
</protein>
<dbReference type="Proteomes" id="UP000886339">
    <property type="component" value="Unassembled WGS sequence"/>
</dbReference>
<name>A0A831RTK8_9GAMM</name>
<dbReference type="AlphaFoldDB" id="A0A831RTK8"/>